<keyword evidence="4" id="KW-0547">Nucleotide-binding</keyword>
<dbReference type="Proteomes" id="UP000198888">
    <property type="component" value="Unassembled WGS sequence"/>
</dbReference>
<dbReference type="SUPFAM" id="SSF52540">
    <property type="entry name" value="P-loop containing nucleoside triphosphate hydrolases"/>
    <property type="match status" value="1"/>
</dbReference>
<gene>
    <name evidence="10" type="ORF">SAMN05444271_13024</name>
</gene>
<reference evidence="10 11" key="1">
    <citation type="submission" date="2016-10" db="EMBL/GenBank/DDBJ databases">
        <authorList>
            <person name="de Groot N.N."/>
        </authorList>
    </citation>
    <scope>NUCLEOTIDE SEQUENCE [LARGE SCALE GENOMIC DNA]</scope>
    <source>
        <strain evidence="10 11">DSM 22187</strain>
    </source>
</reference>
<evidence type="ECO:0000256" key="7">
    <source>
        <dbReference type="ARBA" id="ARBA00025157"/>
    </source>
</evidence>
<evidence type="ECO:0000259" key="9">
    <source>
        <dbReference type="PROSITE" id="PS50893"/>
    </source>
</evidence>
<name>A0A1H6WTQ4_9EURY</name>
<dbReference type="GO" id="GO:0043190">
    <property type="term" value="C:ATP-binding cassette (ABC) transporter complex"/>
    <property type="evidence" value="ECO:0007669"/>
    <property type="project" value="TreeGrafter"/>
</dbReference>
<evidence type="ECO:0000256" key="6">
    <source>
        <dbReference type="ARBA" id="ARBA00023136"/>
    </source>
</evidence>
<dbReference type="STRING" id="1073996.SAMN05444271_13024"/>
<evidence type="ECO:0000256" key="3">
    <source>
        <dbReference type="ARBA" id="ARBA00022448"/>
    </source>
</evidence>
<dbReference type="Gene3D" id="3.40.50.300">
    <property type="entry name" value="P-loop containing nucleotide triphosphate hydrolases"/>
    <property type="match status" value="1"/>
</dbReference>
<evidence type="ECO:0000256" key="4">
    <source>
        <dbReference type="ARBA" id="ARBA00022741"/>
    </source>
</evidence>
<dbReference type="InterPro" id="IPR050095">
    <property type="entry name" value="ECF_ABC_transporter_ATP-bd"/>
</dbReference>
<comment type="subcellular location">
    <subcellularLocation>
        <location evidence="1">Cell membrane</location>
        <topology evidence="1">Peripheral membrane protein</topology>
    </subcellularLocation>
</comment>
<dbReference type="PROSITE" id="PS50893">
    <property type="entry name" value="ABC_TRANSPORTER_2"/>
    <property type="match status" value="1"/>
</dbReference>
<dbReference type="RefSeq" id="WP_089673461.1">
    <property type="nucleotide sequence ID" value="NZ_CP024845.1"/>
</dbReference>
<dbReference type="InterPro" id="IPR015856">
    <property type="entry name" value="ABC_transpr_CbiO/EcfA_su"/>
</dbReference>
<comment type="function">
    <text evidence="7">Probably part of an ABC transporter complex. Responsible for energy coupling to the transport system.</text>
</comment>
<dbReference type="PANTHER" id="PTHR43553:SF24">
    <property type="entry name" value="ENERGY-COUPLING FACTOR TRANSPORTER ATP-BINDING PROTEIN ECFA1"/>
    <property type="match status" value="1"/>
</dbReference>
<comment type="similarity">
    <text evidence="2">Belongs to the ABC transporter superfamily.</text>
</comment>
<evidence type="ECO:0000256" key="1">
    <source>
        <dbReference type="ARBA" id="ARBA00004202"/>
    </source>
</evidence>
<dbReference type="InterPro" id="IPR003439">
    <property type="entry name" value="ABC_transporter-like_ATP-bd"/>
</dbReference>
<dbReference type="GO" id="GO:0042626">
    <property type="term" value="F:ATPase-coupled transmembrane transporter activity"/>
    <property type="evidence" value="ECO:0007669"/>
    <property type="project" value="TreeGrafter"/>
</dbReference>
<proteinExistence type="inferred from homology"/>
<organism evidence="10 11">
    <name type="scientific">Halohasta litchfieldiae</name>
    <dbReference type="NCBI Taxonomy" id="1073996"/>
    <lineage>
        <taxon>Archaea</taxon>
        <taxon>Methanobacteriati</taxon>
        <taxon>Methanobacteriota</taxon>
        <taxon>Stenosarchaea group</taxon>
        <taxon>Halobacteria</taxon>
        <taxon>Halobacteriales</taxon>
        <taxon>Haloferacaceae</taxon>
        <taxon>Halohasta</taxon>
    </lineage>
</organism>
<keyword evidence="3" id="KW-0813">Transport</keyword>
<accession>A0A1H6WTQ4</accession>
<dbReference type="GeneID" id="35003212"/>
<keyword evidence="6" id="KW-0472">Membrane</keyword>
<sequence>MLQARDLVARYGETTAVDEVSLRIDTGEYVLIVGPNGSGKTTLVRQFNGLETPDEGEMLVNGRPVAEDLVAARQAVGMVFQEPRDAFVASTIGADVAFGPRNLGCSHSEVDRRVEESLAAVNLAGREGDRIDELSGGERERVAIAGALAMEPDHLVLDEPLTGLDEPARRAVLSRVSALHDAGTSIIVVTHDLRGVLEAADRVIGMADGQIAFDTDAEAAREKLAALDVYVPPDSTDSTDSTGSEQSPSTPGPENA</sequence>
<dbReference type="InterPro" id="IPR003593">
    <property type="entry name" value="AAA+_ATPase"/>
</dbReference>
<evidence type="ECO:0000256" key="5">
    <source>
        <dbReference type="ARBA" id="ARBA00022840"/>
    </source>
</evidence>
<keyword evidence="11" id="KW-1185">Reference proteome</keyword>
<dbReference type="KEGG" id="hae:halTADL_2438"/>
<feature type="region of interest" description="Disordered" evidence="8">
    <location>
        <begin position="230"/>
        <end position="256"/>
    </location>
</feature>
<dbReference type="Pfam" id="PF00005">
    <property type="entry name" value="ABC_tran"/>
    <property type="match status" value="1"/>
</dbReference>
<dbReference type="GO" id="GO:0016887">
    <property type="term" value="F:ATP hydrolysis activity"/>
    <property type="evidence" value="ECO:0007669"/>
    <property type="project" value="InterPro"/>
</dbReference>
<accession>A0A2H4Q488</accession>
<evidence type="ECO:0000256" key="8">
    <source>
        <dbReference type="SAM" id="MobiDB-lite"/>
    </source>
</evidence>
<protein>
    <submittedName>
        <fullName evidence="10">Biotin transport system ATP-binding protein</fullName>
    </submittedName>
</protein>
<evidence type="ECO:0000256" key="2">
    <source>
        <dbReference type="ARBA" id="ARBA00005417"/>
    </source>
</evidence>
<evidence type="ECO:0000313" key="11">
    <source>
        <dbReference type="Proteomes" id="UP000198888"/>
    </source>
</evidence>
<keyword evidence="5 10" id="KW-0067">ATP-binding</keyword>
<dbReference type="EMBL" id="FNYR01000030">
    <property type="protein sequence ID" value="SEJ20148.1"/>
    <property type="molecule type" value="Genomic_DNA"/>
</dbReference>
<dbReference type="InterPro" id="IPR027417">
    <property type="entry name" value="P-loop_NTPase"/>
</dbReference>
<dbReference type="CDD" id="cd03225">
    <property type="entry name" value="ABC_cobalt_CbiO_domain1"/>
    <property type="match status" value="1"/>
</dbReference>
<dbReference type="GO" id="GO:0005524">
    <property type="term" value="F:ATP binding"/>
    <property type="evidence" value="ECO:0007669"/>
    <property type="project" value="UniProtKB-KW"/>
</dbReference>
<feature type="domain" description="ABC transporter" evidence="9">
    <location>
        <begin position="2"/>
        <end position="233"/>
    </location>
</feature>
<dbReference type="PANTHER" id="PTHR43553">
    <property type="entry name" value="HEAVY METAL TRANSPORTER"/>
    <property type="match status" value="1"/>
</dbReference>
<dbReference type="SMART" id="SM00382">
    <property type="entry name" value="AAA"/>
    <property type="match status" value="1"/>
</dbReference>
<evidence type="ECO:0000313" key="10">
    <source>
        <dbReference type="EMBL" id="SEJ20148.1"/>
    </source>
</evidence>
<dbReference type="OrthoDB" id="35850at2157"/>
<dbReference type="AlphaFoldDB" id="A0A1H6WTQ4"/>